<organism evidence="3 4">
    <name type="scientific">Pleurotus ostreatus (strain PC15)</name>
    <name type="common">Oyster mushroom</name>
    <dbReference type="NCBI Taxonomy" id="1137138"/>
    <lineage>
        <taxon>Eukaryota</taxon>
        <taxon>Fungi</taxon>
        <taxon>Dikarya</taxon>
        <taxon>Basidiomycota</taxon>
        <taxon>Agaricomycotina</taxon>
        <taxon>Agaricomycetes</taxon>
        <taxon>Agaricomycetidae</taxon>
        <taxon>Agaricales</taxon>
        <taxon>Pleurotineae</taxon>
        <taxon>Pleurotaceae</taxon>
        <taxon>Pleurotus</taxon>
    </lineage>
</organism>
<keyword evidence="2" id="KW-0472">Membrane</keyword>
<accession>A0A067NWT1</accession>
<feature type="region of interest" description="Disordered" evidence="1">
    <location>
        <begin position="1"/>
        <end position="21"/>
    </location>
</feature>
<feature type="compositionally biased region" description="Basic and acidic residues" evidence="1">
    <location>
        <begin position="272"/>
        <end position="291"/>
    </location>
</feature>
<evidence type="ECO:0000256" key="2">
    <source>
        <dbReference type="SAM" id="Phobius"/>
    </source>
</evidence>
<feature type="compositionally biased region" description="Polar residues" evidence="1">
    <location>
        <begin position="259"/>
        <end position="271"/>
    </location>
</feature>
<keyword evidence="2" id="KW-0812">Transmembrane</keyword>
<sequence length="339" mass="35629">MSVPSSATTTSPGRLRPTSRQLISLDVGGILKILDDSPDTDSSSAPGEDIKRGADGATALGKDGNSVTGNTDLSDSGDDLDDPISSDEVKAIKASLASIRTHNVIAHGVNLTPNRIISQEFASLTEDRKSSIVSPMPTRATVMINNISTVTNVGPSPTVLPTRDITESSSPISNNLTQASAETAIPTPTQPSSKTRVDRATVGLSIVLGLISATAMVYVGLRVFNKVKSRVVQAILHARSETTIEVYREMSPSWAGKTSLITPQGTQSPPQTRDKRATFLSERRSAGDVEAGRALPGQNLARGSRRELPPLVQTSTRGSALSNSGNGSLASLPSYRSQM</sequence>
<dbReference type="Proteomes" id="UP000027073">
    <property type="component" value="Unassembled WGS sequence"/>
</dbReference>
<dbReference type="InParanoid" id="A0A067NWT1"/>
<proteinExistence type="predicted"/>
<name>A0A067NWT1_PLEO1</name>
<dbReference type="AlphaFoldDB" id="A0A067NWT1"/>
<feature type="transmembrane region" description="Helical" evidence="2">
    <location>
        <begin position="200"/>
        <end position="221"/>
    </location>
</feature>
<feature type="region of interest" description="Disordered" evidence="1">
    <location>
        <begin position="256"/>
        <end position="339"/>
    </location>
</feature>
<evidence type="ECO:0000313" key="3">
    <source>
        <dbReference type="EMBL" id="KDQ28602.1"/>
    </source>
</evidence>
<keyword evidence="2" id="KW-1133">Transmembrane helix</keyword>
<dbReference type="HOGENOM" id="CLU_819195_0_0_1"/>
<feature type="region of interest" description="Disordered" evidence="1">
    <location>
        <begin position="34"/>
        <end position="84"/>
    </location>
</feature>
<feature type="compositionally biased region" description="Low complexity" evidence="1">
    <location>
        <begin position="318"/>
        <end position="332"/>
    </location>
</feature>
<reference evidence="4" key="1">
    <citation type="journal article" date="2014" name="Proc. Natl. Acad. Sci. U.S.A.">
        <title>Extensive sampling of basidiomycete genomes demonstrates inadequacy of the white-rot/brown-rot paradigm for wood decay fungi.</title>
        <authorList>
            <person name="Riley R."/>
            <person name="Salamov A.A."/>
            <person name="Brown D.W."/>
            <person name="Nagy L.G."/>
            <person name="Floudas D."/>
            <person name="Held B.W."/>
            <person name="Levasseur A."/>
            <person name="Lombard V."/>
            <person name="Morin E."/>
            <person name="Otillar R."/>
            <person name="Lindquist E.A."/>
            <person name="Sun H."/>
            <person name="LaButti K.M."/>
            <person name="Schmutz J."/>
            <person name="Jabbour D."/>
            <person name="Luo H."/>
            <person name="Baker S.E."/>
            <person name="Pisabarro A.G."/>
            <person name="Walton J.D."/>
            <person name="Blanchette R.A."/>
            <person name="Henrissat B."/>
            <person name="Martin F."/>
            <person name="Cullen D."/>
            <person name="Hibbett D.S."/>
            <person name="Grigoriev I.V."/>
        </authorList>
    </citation>
    <scope>NUCLEOTIDE SEQUENCE [LARGE SCALE GENOMIC DNA]</scope>
    <source>
        <strain evidence="4">PC15</strain>
    </source>
</reference>
<gene>
    <name evidence="3" type="ORF">PLEOSDRAFT_1102644</name>
</gene>
<dbReference type="EMBL" id="KL198007">
    <property type="protein sequence ID" value="KDQ28602.1"/>
    <property type="molecule type" value="Genomic_DNA"/>
</dbReference>
<evidence type="ECO:0000313" key="4">
    <source>
        <dbReference type="Proteomes" id="UP000027073"/>
    </source>
</evidence>
<feature type="compositionally biased region" description="Acidic residues" evidence="1">
    <location>
        <begin position="75"/>
        <end position="84"/>
    </location>
</feature>
<dbReference type="VEuPathDB" id="FungiDB:PLEOSDRAFT_1102644"/>
<evidence type="ECO:0000256" key="1">
    <source>
        <dbReference type="SAM" id="MobiDB-lite"/>
    </source>
</evidence>
<protein>
    <submittedName>
        <fullName evidence="3">Uncharacterized protein</fullName>
    </submittedName>
</protein>